<dbReference type="EMBL" id="ATHJ01000092">
    <property type="protein sequence ID" value="EPR39173.1"/>
    <property type="molecule type" value="Genomic_DNA"/>
</dbReference>
<evidence type="ECO:0000313" key="1">
    <source>
        <dbReference type="EMBL" id="EPR39173.1"/>
    </source>
</evidence>
<dbReference type="OrthoDB" id="5422721at2"/>
<organism evidence="1 2">
    <name type="scientific">Desulfococcus multivorans DSM 2059</name>
    <dbReference type="NCBI Taxonomy" id="1121405"/>
    <lineage>
        <taxon>Bacteria</taxon>
        <taxon>Pseudomonadati</taxon>
        <taxon>Thermodesulfobacteriota</taxon>
        <taxon>Desulfobacteria</taxon>
        <taxon>Desulfobacterales</taxon>
        <taxon>Desulfococcaceae</taxon>
        <taxon>Desulfococcus</taxon>
    </lineage>
</organism>
<gene>
    <name evidence="1" type="ORF">dsmv_2829</name>
</gene>
<evidence type="ECO:0008006" key="3">
    <source>
        <dbReference type="Google" id="ProtNLM"/>
    </source>
</evidence>
<accession>S7V3D6</accession>
<protein>
    <recommendedName>
        <fullName evidence="3">CopG-like domain-containing protein DNA-binding protein</fullName>
    </recommendedName>
</protein>
<sequence length="74" mass="8713">MARTKYHITPESGRLSVTLNKRQLKEFKKMSIEFETSIDDILQMAIETFIKKYNDISIDEMDEIGLKAMIQDDR</sequence>
<proteinExistence type="predicted"/>
<dbReference type="AlphaFoldDB" id="S7V3D6"/>
<comment type="caution">
    <text evidence="1">The sequence shown here is derived from an EMBL/GenBank/DDBJ whole genome shotgun (WGS) entry which is preliminary data.</text>
</comment>
<reference evidence="1 2" key="1">
    <citation type="journal article" date="2013" name="Genome Announc.">
        <title>Draft genome sequences for three mercury-methylating, sulfate-reducing bacteria.</title>
        <authorList>
            <person name="Brown S.D."/>
            <person name="Hurt R.A.Jr."/>
            <person name="Gilmour C.C."/>
            <person name="Elias D.A."/>
        </authorList>
    </citation>
    <scope>NUCLEOTIDE SEQUENCE [LARGE SCALE GENOMIC DNA]</scope>
    <source>
        <strain evidence="1 2">DSM 2059</strain>
    </source>
</reference>
<dbReference type="Proteomes" id="UP000014977">
    <property type="component" value="Unassembled WGS sequence"/>
</dbReference>
<keyword evidence="2" id="KW-1185">Reference proteome</keyword>
<dbReference type="STRING" id="897.B2D07_10715"/>
<dbReference type="eggNOG" id="ENOG502ZFKW">
    <property type="taxonomic scope" value="Bacteria"/>
</dbReference>
<evidence type="ECO:0000313" key="2">
    <source>
        <dbReference type="Proteomes" id="UP000014977"/>
    </source>
</evidence>
<dbReference type="RefSeq" id="WP_020877586.1">
    <property type="nucleotide sequence ID" value="NZ_ATHJ01000092.1"/>
</dbReference>
<name>S7V3D6_DESML</name>